<dbReference type="SMART" id="SM00368">
    <property type="entry name" value="LRR_RI"/>
    <property type="match status" value="6"/>
</dbReference>
<dbReference type="InterPro" id="IPR019734">
    <property type="entry name" value="TPR_rpt"/>
</dbReference>
<keyword evidence="3" id="KW-0158">Chromosome</keyword>
<feature type="compositionally biased region" description="Polar residues" evidence="8">
    <location>
        <begin position="450"/>
        <end position="474"/>
    </location>
</feature>
<evidence type="ECO:0000256" key="8">
    <source>
        <dbReference type="SAM" id="MobiDB-lite"/>
    </source>
</evidence>
<sequence length="1305" mass="146069">MARGDDGELSGAKRAYRNAVEEGNRQEEARWANMIGDILKKRGEYVKALKWLRKDYEKKHLELAKDSNDLIEQQRACTQLGRTYHEMFLRSEDDHYSVRNAKKYFKSAMNLAQSLKDNPPIGKPSFLKEYIDAHNNIGMLEMDLDNLEQAQMILIKGLQICDEEEVIEDDDGRSRLHHNLGKVYMELRKWDKAREHIEKDIIICKRIGHCQGEAKGYINLGELHYRVQKCEDAILCYEKALKLAKSMEDEDALADQIGQNIETVREAMKVMDELKKEEQNLKKLIRNIPMVRGTANERKCLLQQNASLDCLIEKSSIIFAWLKHREFAKRKKRVASELCDKEKLSDSFLVIGESYQRLRNFSKALKWYTKSALSAFEEGYGIALKADLPSVQLSALENMHYSHMIRFDNVEEARLQLLIDKLKQSTTKELEAQNVEQDCCSETETEGDDQSPNGSDMSCSQETSKYNSVTSQSHARVEELNDDLPLISLLHPHKYSAKLKTAFVPVTATKPTQSLPKSVPRSTDSQQTFVGHKRIRVILSDDEGEMHDEVECPRAKHRGPKEDVATCDEFKSGDNLAGPACEFQDVSEVASKCAISTCTPINIEESTCSYKSRSPKVAAQDAKDFRRTCEAVKNSKFNENGSKYYADVTESLFGINKHACDHEYCQKLTFKIDEDFVHVELGSCMVGDELSIECMKVEVACLYYLQLPTEKRSRGLLPIIQHMKCGGRALETLEGRALKDHLWGKSWIEVSVDGWVQKRLMKLYIDCCKELSEPPNLKLLKKLYNLEVSEDEVILSDCELQDVSITPLLNALQAHKTVSVLDLSHNLLGNGTVEKLQQVFTSSGQRYGSLVLDLHCNRFGPTALFQICECPVLFARLEVLNISSNRLTDACGFYLSTILQNCKALYSLNIERCSITSRTIQKVADSLGSESVLSQICLGYNNPISSNAIVNLLAKLASLKRFSELNLNGLKLSKHVVDSLCQLSQTSCLSTMMLGDTSIGTDGALQLIESLSNGTHELMKLDLSSCGLTSQYIVRLNDEVSLISSIVDLNLRGNQIMQEGGSALVLLLKNPRCCLKVLDLSKCHLGLLGVLGILQALSENCSLEELNLAENASLDKYHTLKHHDSTVTECSKSVQQTNKKFCDSSSFRVSLVEEVEPAQQGSSFAVKTECIQLEAADSEDDDHPPNPIRMPAEEAAAAAASSSSSPSDSCMMSSSCQRNPSDEESLQLLVRDLSTAIGLAKHLQYLDLSNNGFSMEIAETLLYVAWSSLSSRAGLAQRHIQGNTIHLSLQGRKCCGVKPCCSRRD</sequence>
<dbReference type="GO" id="GO:0009933">
    <property type="term" value="P:meristem structural organization"/>
    <property type="evidence" value="ECO:0007669"/>
    <property type="project" value="InterPro"/>
</dbReference>
<dbReference type="InterPro" id="IPR011990">
    <property type="entry name" value="TPR-like_helical_dom_sf"/>
</dbReference>
<dbReference type="EMBL" id="JACBKZ010000001">
    <property type="protein sequence ID" value="KAF5958919.1"/>
    <property type="molecule type" value="Genomic_DNA"/>
</dbReference>
<keyword evidence="5" id="KW-0156">Chromatin regulator</keyword>
<evidence type="ECO:0000313" key="10">
    <source>
        <dbReference type="Proteomes" id="UP000593564"/>
    </source>
</evidence>
<keyword evidence="6" id="KW-0234">DNA repair</keyword>
<dbReference type="GO" id="GO:0072423">
    <property type="term" value="P:response to DNA damage checkpoint signaling"/>
    <property type="evidence" value="ECO:0007669"/>
    <property type="project" value="InterPro"/>
</dbReference>
<evidence type="ECO:0000256" key="3">
    <source>
        <dbReference type="ARBA" id="ARBA00022454"/>
    </source>
</evidence>
<evidence type="ECO:0000256" key="7">
    <source>
        <dbReference type="PROSITE-ProRule" id="PRU00339"/>
    </source>
</evidence>
<evidence type="ECO:0008006" key="11">
    <source>
        <dbReference type="Google" id="ProtNLM"/>
    </source>
</evidence>
<dbReference type="InterPro" id="IPR032675">
    <property type="entry name" value="LRR_dom_sf"/>
</dbReference>
<proteinExistence type="inferred from homology"/>
<dbReference type="GO" id="GO:0006281">
    <property type="term" value="P:DNA repair"/>
    <property type="evidence" value="ECO:0007669"/>
    <property type="project" value="UniProtKB-KW"/>
</dbReference>
<name>A0A7J7I1X6_CAMSI</name>
<dbReference type="FunFam" id="3.80.10.10:FF:000500">
    <property type="entry name" value="Protein TONSOKU"/>
    <property type="match status" value="1"/>
</dbReference>
<dbReference type="InterPro" id="IPR044227">
    <property type="entry name" value="TONSOKU"/>
</dbReference>
<dbReference type="GO" id="GO:0040029">
    <property type="term" value="P:epigenetic regulation of gene expression"/>
    <property type="evidence" value="ECO:0007669"/>
    <property type="project" value="InterPro"/>
</dbReference>
<dbReference type="GO" id="GO:0005694">
    <property type="term" value="C:chromosome"/>
    <property type="evidence" value="ECO:0007669"/>
    <property type="project" value="UniProtKB-SubCell"/>
</dbReference>
<protein>
    <recommendedName>
        <fullName evidence="11">Protein TONSOKU</fullName>
    </recommendedName>
</protein>
<keyword evidence="7" id="KW-0802">TPR repeat</keyword>
<feature type="region of interest" description="Disordered" evidence="8">
    <location>
        <begin position="430"/>
        <end position="474"/>
    </location>
</feature>
<feature type="compositionally biased region" description="Low complexity" evidence="8">
    <location>
        <begin position="1197"/>
        <end position="1216"/>
    </location>
</feature>
<keyword evidence="10" id="KW-1185">Reference proteome</keyword>
<reference evidence="10" key="1">
    <citation type="journal article" date="2020" name="Nat. Commun.">
        <title>Genome assembly of wild tea tree DASZ reveals pedigree and selection history of tea varieties.</title>
        <authorList>
            <person name="Zhang W."/>
            <person name="Zhang Y."/>
            <person name="Qiu H."/>
            <person name="Guo Y."/>
            <person name="Wan H."/>
            <person name="Zhang X."/>
            <person name="Scossa F."/>
            <person name="Alseekh S."/>
            <person name="Zhang Q."/>
            <person name="Wang P."/>
            <person name="Xu L."/>
            <person name="Schmidt M.H."/>
            <person name="Jia X."/>
            <person name="Li D."/>
            <person name="Zhu A."/>
            <person name="Guo F."/>
            <person name="Chen W."/>
            <person name="Ni D."/>
            <person name="Usadel B."/>
            <person name="Fernie A.R."/>
            <person name="Wen W."/>
        </authorList>
    </citation>
    <scope>NUCLEOTIDE SEQUENCE [LARGE SCALE GENOMIC DNA]</scope>
    <source>
        <strain evidence="10">cv. G240</strain>
    </source>
</reference>
<evidence type="ECO:0000256" key="1">
    <source>
        <dbReference type="ARBA" id="ARBA00004286"/>
    </source>
</evidence>
<feature type="compositionally biased region" description="Acidic residues" evidence="8">
    <location>
        <begin position="439"/>
        <end position="449"/>
    </location>
</feature>
<feature type="region of interest" description="Disordered" evidence="8">
    <location>
        <begin position="1197"/>
        <end position="1219"/>
    </location>
</feature>
<dbReference type="PROSITE" id="PS50005">
    <property type="entry name" value="TPR"/>
    <property type="match status" value="1"/>
</dbReference>
<organism evidence="9 10">
    <name type="scientific">Camellia sinensis</name>
    <name type="common">Tea plant</name>
    <name type="synonym">Thea sinensis</name>
    <dbReference type="NCBI Taxonomy" id="4442"/>
    <lineage>
        <taxon>Eukaryota</taxon>
        <taxon>Viridiplantae</taxon>
        <taxon>Streptophyta</taxon>
        <taxon>Embryophyta</taxon>
        <taxon>Tracheophyta</taxon>
        <taxon>Spermatophyta</taxon>
        <taxon>Magnoliopsida</taxon>
        <taxon>eudicotyledons</taxon>
        <taxon>Gunneridae</taxon>
        <taxon>Pentapetalae</taxon>
        <taxon>asterids</taxon>
        <taxon>Ericales</taxon>
        <taxon>Theaceae</taxon>
        <taxon>Camellia</taxon>
    </lineage>
</organism>
<feature type="repeat" description="TPR" evidence="7">
    <location>
        <begin position="214"/>
        <end position="247"/>
    </location>
</feature>
<dbReference type="Pfam" id="PF00560">
    <property type="entry name" value="LRR_1"/>
    <property type="match status" value="1"/>
</dbReference>
<evidence type="ECO:0000313" key="9">
    <source>
        <dbReference type="EMBL" id="KAF5958919.1"/>
    </source>
</evidence>
<evidence type="ECO:0000256" key="6">
    <source>
        <dbReference type="ARBA" id="ARBA00023204"/>
    </source>
</evidence>
<dbReference type="Proteomes" id="UP000593564">
    <property type="component" value="Unassembled WGS sequence"/>
</dbReference>
<evidence type="ECO:0000256" key="5">
    <source>
        <dbReference type="ARBA" id="ARBA00022853"/>
    </source>
</evidence>
<comment type="caution">
    <text evidence="9">The sequence shown here is derived from an EMBL/GenBank/DDBJ whole genome shotgun (WGS) entry which is preliminary data.</text>
</comment>
<dbReference type="PANTHER" id="PTHR47684">
    <property type="entry name" value="PROTEIN TONSOKU"/>
    <property type="match status" value="1"/>
</dbReference>
<dbReference type="SUPFAM" id="SSF48452">
    <property type="entry name" value="TPR-like"/>
    <property type="match status" value="1"/>
</dbReference>
<dbReference type="Gene3D" id="1.25.40.10">
    <property type="entry name" value="Tetratricopeptide repeat domain"/>
    <property type="match status" value="2"/>
</dbReference>
<dbReference type="SUPFAM" id="SSF52047">
    <property type="entry name" value="RNI-like"/>
    <property type="match status" value="1"/>
</dbReference>
<gene>
    <name evidence="9" type="ORF">HYC85_000128</name>
</gene>
<comment type="similarity">
    <text evidence="2">Belongs to the Tonsoku family.</text>
</comment>
<evidence type="ECO:0000256" key="4">
    <source>
        <dbReference type="ARBA" id="ARBA00022763"/>
    </source>
</evidence>
<reference evidence="9 10" key="2">
    <citation type="submission" date="2020-07" db="EMBL/GenBank/DDBJ databases">
        <title>Genome assembly of wild tea tree DASZ reveals pedigree and selection history of tea varieties.</title>
        <authorList>
            <person name="Zhang W."/>
        </authorList>
    </citation>
    <scope>NUCLEOTIDE SEQUENCE [LARGE SCALE GENOMIC DNA]</scope>
    <source>
        <strain evidence="10">cv. G240</strain>
        <tissue evidence="9">Leaf</tissue>
    </source>
</reference>
<accession>A0A7J7I1X6</accession>
<dbReference type="InterPro" id="IPR001611">
    <property type="entry name" value="Leu-rich_rpt"/>
</dbReference>
<dbReference type="GO" id="GO:0005634">
    <property type="term" value="C:nucleus"/>
    <property type="evidence" value="ECO:0007669"/>
    <property type="project" value="InterPro"/>
</dbReference>
<keyword evidence="4" id="KW-0227">DNA damage</keyword>
<dbReference type="Pfam" id="PF13424">
    <property type="entry name" value="TPR_12"/>
    <property type="match status" value="1"/>
</dbReference>
<dbReference type="SMART" id="SM00028">
    <property type="entry name" value="TPR"/>
    <property type="match status" value="5"/>
</dbReference>
<comment type="subcellular location">
    <subcellularLocation>
        <location evidence="1">Chromosome</location>
    </subcellularLocation>
</comment>
<dbReference type="PANTHER" id="PTHR47684:SF1">
    <property type="entry name" value="PROTEIN TONSOKU"/>
    <property type="match status" value="1"/>
</dbReference>
<evidence type="ECO:0000256" key="2">
    <source>
        <dbReference type="ARBA" id="ARBA00010999"/>
    </source>
</evidence>
<dbReference type="Gene3D" id="3.80.10.10">
    <property type="entry name" value="Ribonuclease Inhibitor"/>
    <property type="match status" value="1"/>
</dbReference>